<feature type="region of interest" description="Disordered" evidence="1">
    <location>
        <begin position="329"/>
        <end position="349"/>
    </location>
</feature>
<dbReference type="CDD" id="cd03457">
    <property type="entry name" value="intradiol_dioxygenase_like"/>
    <property type="match status" value="1"/>
</dbReference>
<evidence type="ECO:0000313" key="4">
    <source>
        <dbReference type="EMBL" id="CAK7215194.1"/>
    </source>
</evidence>
<dbReference type="Proteomes" id="UP001642406">
    <property type="component" value="Unassembled WGS sequence"/>
</dbReference>
<dbReference type="InterPro" id="IPR015889">
    <property type="entry name" value="Intradiol_dOase_core"/>
</dbReference>
<keyword evidence="5" id="KW-1185">Reference proteome</keyword>
<feature type="chain" id="PRO_5046728404" description="Intradiol ring-cleavage dioxygenases domain-containing protein" evidence="2">
    <location>
        <begin position="18"/>
        <end position="363"/>
    </location>
</feature>
<feature type="domain" description="Intradiol ring-cleavage dioxygenases" evidence="3">
    <location>
        <begin position="123"/>
        <end position="208"/>
    </location>
</feature>
<evidence type="ECO:0000256" key="2">
    <source>
        <dbReference type="SAM" id="SignalP"/>
    </source>
</evidence>
<name>A0ABP0B6J3_9PEZI</name>
<accession>A0ABP0B6J3</accession>
<dbReference type="Gene3D" id="2.60.130.10">
    <property type="entry name" value="Aromatic compound dioxygenase"/>
    <property type="match status" value="1"/>
</dbReference>
<dbReference type="Pfam" id="PF00775">
    <property type="entry name" value="Dioxygenase_C"/>
    <property type="match status" value="1"/>
</dbReference>
<dbReference type="InterPro" id="IPR000627">
    <property type="entry name" value="Intradiol_dOase_C"/>
</dbReference>
<feature type="compositionally biased region" description="Basic and acidic residues" evidence="1">
    <location>
        <begin position="75"/>
        <end position="85"/>
    </location>
</feature>
<keyword evidence="2" id="KW-0732">Signal</keyword>
<sequence length="363" mass="38821">MRFSVVALAAFVCAAVAHPGHDLTEEIAERRAFKASTRRSTLEHCASKLQARGVEARNVARRAAAMKRLRARSLDSDLATDHNETSKGYSTNTPETELFSSNNSCVLTPEVTDGPYYVSGEFVRSDIKETQAGVPLTVDYQVIDVDTCEPVPNHFVEIWHCNATGVYSGVSGSQGGLNTTFLRGIQETDDDGVAQFTTIFPGHYTGRATHIHVLVHTNGTLLPNGTIGHDTTAMHVGQAFFDQTLISAVEATSPYTLNEQTLTENTDDDILASEADTDGVDPLMEYTMLGDTIADGLFAWLSFGVNTSYASAASAAALYYADGGVENANGLSSSPQSSNSTVPQFNGTVPQFNGTVPLFNSTA</sequence>
<evidence type="ECO:0000256" key="1">
    <source>
        <dbReference type="SAM" id="MobiDB-lite"/>
    </source>
</evidence>
<reference evidence="4 5" key="1">
    <citation type="submission" date="2024-01" db="EMBL/GenBank/DDBJ databases">
        <authorList>
            <person name="Allen C."/>
            <person name="Tagirdzhanova G."/>
        </authorList>
    </citation>
    <scope>NUCLEOTIDE SEQUENCE [LARGE SCALE GENOMIC DNA]</scope>
</reference>
<organism evidence="4 5">
    <name type="scientific">Sporothrix bragantina</name>
    <dbReference type="NCBI Taxonomy" id="671064"/>
    <lineage>
        <taxon>Eukaryota</taxon>
        <taxon>Fungi</taxon>
        <taxon>Dikarya</taxon>
        <taxon>Ascomycota</taxon>
        <taxon>Pezizomycotina</taxon>
        <taxon>Sordariomycetes</taxon>
        <taxon>Sordariomycetidae</taxon>
        <taxon>Ophiostomatales</taxon>
        <taxon>Ophiostomataceae</taxon>
        <taxon>Sporothrix</taxon>
    </lineage>
</organism>
<dbReference type="EMBL" id="CAWUHC010000014">
    <property type="protein sequence ID" value="CAK7215194.1"/>
    <property type="molecule type" value="Genomic_DNA"/>
</dbReference>
<feature type="signal peptide" evidence="2">
    <location>
        <begin position="1"/>
        <end position="17"/>
    </location>
</feature>
<protein>
    <recommendedName>
        <fullName evidence="3">Intradiol ring-cleavage dioxygenases domain-containing protein</fullName>
    </recommendedName>
</protein>
<dbReference type="SUPFAM" id="SSF49482">
    <property type="entry name" value="Aromatic compound dioxygenase"/>
    <property type="match status" value="1"/>
</dbReference>
<feature type="region of interest" description="Disordered" evidence="1">
    <location>
        <begin position="75"/>
        <end position="94"/>
    </location>
</feature>
<proteinExistence type="predicted"/>
<comment type="caution">
    <text evidence="4">The sequence shown here is derived from an EMBL/GenBank/DDBJ whole genome shotgun (WGS) entry which is preliminary data.</text>
</comment>
<evidence type="ECO:0000313" key="5">
    <source>
        <dbReference type="Proteomes" id="UP001642406"/>
    </source>
</evidence>
<gene>
    <name evidence="4" type="ORF">SBRCBS47491_002400</name>
</gene>
<dbReference type="PANTHER" id="PTHR34315">
    <property type="match status" value="1"/>
</dbReference>
<evidence type="ECO:0000259" key="3">
    <source>
        <dbReference type="Pfam" id="PF00775"/>
    </source>
</evidence>
<dbReference type="PANTHER" id="PTHR34315:SF1">
    <property type="entry name" value="INTRADIOL RING-CLEAVAGE DIOXYGENASES DOMAIN-CONTAINING PROTEIN-RELATED"/>
    <property type="match status" value="1"/>
</dbReference>